<gene>
    <name evidence="1" type="ORF">SAMN05878503_11453</name>
</gene>
<dbReference type="AlphaFoldDB" id="A0A285D009"/>
<dbReference type="EMBL" id="OAOQ01000014">
    <property type="protein sequence ID" value="SNX73141.1"/>
    <property type="molecule type" value="Genomic_DNA"/>
</dbReference>
<proteinExistence type="predicted"/>
<name>A0A285D009_9RHOB</name>
<accession>A0A285D009</accession>
<evidence type="ECO:0000313" key="1">
    <source>
        <dbReference type="EMBL" id="SNX73141.1"/>
    </source>
</evidence>
<protein>
    <submittedName>
        <fullName evidence="1">Uncharacterized protein</fullName>
    </submittedName>
</protein>
<reference evidence="2" key="1">
    <citation type="submission" date="2017-08" db="EMBL/GenBank/DDBJ databases">
        <authorList>
            <person name="Varghese N."/>
            <person name="Submissions S."/>
        </authorList>
    </citation>
    <scope>NUCLEOTIDE SEQUENCE [LARGE SCALE GENOMIC DNA]</scope>
    <source>
        <strain evidence="2">JA234</strain>
    </source>
</reference>
<organism evidence="1 2">
    <name type="scientific">Cereibacter ovatus</name>
    <dbReference type="NCBI Taxonomy" id="439529"/>
    <lineage>
        <taxon>Bacteria</taxon>
        <taxon>Pseudomonadati</taxon>
        <taxon>Pseudomonadota</taxon>
        <taxon>Alphaproteobacteria</taxon>
        <taxon>Rhodobacterales</taxon>
        <taxon>Paracoccaceae</taxon>
        <taxon>Cereibacter</taxon>
    </lineage>
</organism>
<sequence>MRTEDEMESMLVRIVSADLALHLYQWPANAERVHLKSTTFDSAGNL</sequence>
<evidence type="ECO:0000313" key="2">
    <source>
        <dbReference type="Proteomes" id="UP000219467"/>
    </source>
</evidence>
<keyword evidence="2" id="KW-1185">Reference proteome</keyword>
<dbReference type="Proteomes" id="UP000219467">
    <property type="component" value="Unassembled WGS sequence"/>
</dbReference>